<evidence type="ECO:0000313" key="7">
    <source>
        <dbReference type="EMBL" id="EAR98348.1"/>
    </source>
</evidence>
<dbReference type="Pfam" id="PF13445">
    <property type="entry name" value="zf-RING_UBOX"/>
    <property type="match status" value="1"/>
</dbReference>
<proteinExistence type="predicted"/>
<dbReference type="SMART" id="SM00184">
    <property type="entry name" value="RING"/>
    <property type="match status" value="1"/>
</dbReference>
<dbReference type="RefSeq" id="XP_001018593.1">
    <property type="nucleotide sequence ID" value="XM_001018593.2"/>
</dbReference>
<dbReference type="PROSITE" id="PS00518">
    <property type="entry name" value="ZF_RING_1"/>
    <property type="match status" value="1"/>
</dbReference>
<dbReference type="Proteomes" id="UP000009168">
    <property type="component" value="Unassembled WGS sequence"/>
</dbReference>
<evidence type="ECO:0000313" key="8">
    <source>
        <dbReference type="Proteomes" id="UP000009168"/>
    </source>
</evidence>
<dbReference type="HOGENOM" id="CLU_892787_0_0_1"/>
<dbReference type="SUPFAM" id="SSF57850">
    <property type="entry name" value="RING/U-box"/>
    <property type="match status" value="1"/>
</dbReference>
<dbReference type="OrthoDB" id="252722at2759"/>
<evidence type="ECO:0000256" key="4">
    <source>
        <dbReference type="PROSITE-ProRule" id="PRU00175"/>
    </source>
</evidence>
<organism evidence="7 8">
    <name type="scientific">Tetrahymena thermophila (strain SB210)</name>
    <dbReference type="NCBI Taxonomy" id="312017"/>
    <lineage>
        <taxon>Eukaryota</taxon>
        <taxon>Sar</taxon>
        <taxon>Alveolata</taxon>
        <taxon>Ciliophora</taxon>
        <taxon>Intramacronucleata</taxon>
        <taxon>Oligohymenophorea</taxon>
        <taxon>Hymenostomatida</taxon>
        <taxon>Tetrahymenina</taxon>
        <taxon>Tetrahymenidae</taxon>
        <taxon>Tetrahymena</taxon>
    </lineage>
</organism>
<dbReference type="Gene3D" id="3.30.40.10">
    <property type="entry name" value="Zinc/RING finger domain, C3HC4 (zinc finger)"/>
    <property type="match status" value="1"/>
</dbReference>
<feature type="region of interest" description="Disordered" evidence="5">
    <location>
        <begin position="236"/>
        <end position="265"/>
    </location>
</feature>
<dbReference type="InterPro" id="IPR017907">
    <property type="entry name" value="Znf_RING_CS"/>
</dbReference>
<evidence type="ECO:0000259" key="6">
    <source>
        <dbReference type="PROSITE" id="PS50089"/>
    </source>
</evidence>
<keyword evidence="1" id="KW-0479">Metal-binding</keyword>
<dbReference type="InterPro" id="IPR001841">
    <property type="entry name" value="Znf_RING"/>
</dbReference>
<keyword evidence="8" id="KW-1185">Reference proteome</keyword>
<keyword evidence="3" id="KW-0862">Zinc</keyword>
<evidence type="ECO:0000256" key="5">
    <source>
        <dbReference type="SAM" id="MobiDB-lite"/>
    </source>
</evidence>
<feature type="domain" description="RING-type" evidence="6">
    <location>
        <begin position="4"/>
        <end position="48"/>
    </location>
</feature>
<dbReference type="InterPro" id="IPR013083">
    <property type="entry name" value="Znf_RING/FYVE/PHD"/>
</dbReference>
<sequence>MSCCKICLFEWDVERTIPRVLLCGHTFCEECIKNQVQTNLVFVCTQCQVQYNYQNVRDAPINRTLLEYAEEIKQKQIYLSEKQSQLVDITNNKSNQGQGMGDLIKQQLQYESMKKDHSNNLMEDINENSNNFNQQMQYAKADDICMFEDCNNTRVYKYGKKQVFCEKCLSKCSANIFNQNQSNDNNSNSMMTAYNVSPFVYYQQTTPSTNLFSTPNKNNQNTTLQLLNQQGFSSNQQSQVQQQILNPQTQQSIHFSSPPPNNQSYHRVLFQTPQYSSSSMNQSQQMNQSYKVNQFNSASDFKSNPLKTQLQF</sequence>
<protein>
    <submittedName>
        <fullName evidence="7">Zinc finger, C3HC4 type (RING finger) protein</fullName>
    </submittedName>
</protein>
<dbReference type="InterPro" id="IPR027370">
    <property type="entry name" value="Znf-RING_euk"/>
</dbReference>
<reference evidence="8" key="1">
    <citation type="journal article" date="2006" name="PLoS Biol.">
        <title>Macronuclear genome sequence of the ciliate Tetrahymena thermophila, a model eukaryote.</title>
        <authorList>
            <person name="Eisen J.A."/>
            <person name="Coyne R.S."/>
            <person name="Wu M."/>
            <person name="Wu D."/>
            <person name="Thiagarajan M."/>
            <person name="Wortman J.R."/>
            <person name="Badger J.H."/>
            <person name="Ren Q."/>
            <person name="Amedeo P."/>
            <person name="Jones K.M."/>
            <person name="Tallon L.J."/>
            <person name="Delcher A.L."/>
            <person name="Salzberg S.L."/>
            <person name="Silva J.C."/>
            <person name="Haas B.J."/>
            <person name="Majoros W.H."/>
            <person name="Farzad M."/>
            <person name="Carlton J.M."/>
            <person name="Smith R.K. Jr."/>
            <person name="Garg J."/>
            <person name="Pearlman R.E."/>
            <person name="Karrer K.M."/>
            <person name="Sun L."/>
            <person name="Manning G."/>
            <person name="Elde N.C."/>
            <person name="Turkewitz A.P."/>
            <person name="Asai D.J."/>
            <person name="Wilkes D.E."/>
            <person name="Wang Y."/>
            <person name="Cai H."/>
            <person name="Collins K."/>
            <person name="Stewart B.A."/>
            <person name="Lee S.R."/>
            <person name="Wilamowska K."/>
            <person name="Weinberg Z."/>
            <person name="Ruzzo W.L."/>
            <person name="Wloga D."/>
            <person name="Gaertig J."/>
            <person name="Frankel J."/>
            <person name="Tsao C.-C."/>
            <person name="Gorovsky M.A."/>
            <person name="Keeling P.J."/>
            <person name="Waller R.F."/>
            <person name="Patron N.J."/>
            <person name="Cherry J.M."/>
            <person name="Stover N.A."/>
            <person name="Krieger C.J."/>
            <person name="del Toro C."/>
            <person name="Ryder H.F."/>
            <person name="Williamson S.C."/>
            <person name="Barbeau R.A."/>
            <person name="Hamilton E.P."/>
            <person name="Orias E."/>
        </authorList>
    </citation>
    <scope>NUCLEOTIDE SEQUENCE [LARGE SCALE GENOMIC DNA]</scope>
    <source>
        <strain evidence="8">SB210</strain>
    </source>
</reference>
<dbReference type="GO" id="GO:0008270">
    <property type="term" value="F:zinc ion binding"/>
    <property type="evidence" value="ECO:0007669"/>
    <property type="project" value="UniProtKB-KW"/>
</dbReference>
<name>I7MKF8_TETTS</name>
<keyword evidence="2 4" id="KW-0863">Zinc-finger</keyword>
<dbReference type="InParanoid" id="I7MKF8"/>
<evidence type="ECO:0000256" key="1">
    <source>
        <dbReference type="ARBA" id="ARBA00022723"/>
    </source>
</evidence>
<feature type="compositionally biased region" description="Low complexity" evidence="5">
    <location>
        <begin position="236"/>
        <end position="248"/>
    </location>
</feature>
<evidence type="ECO:0000256" key="2">
    <source>
        <dbReference type="ARBA" id="ARBA00022771"/>
    </source>
</evidence>
<evidence type="ECO:0000256" key="3">
    <source>
        <dbReference type="ARBA" id="ARBA00022833"/>
    </source>
</evidence>
<dbReference type="PROSITE" id="PS50089">
    <property type="entry name" value="ZF_RING_2"/>
    <property type="match status" value="1"/>
</dbReference>
<dbReference type="KEGG" id="tet:TTHERM_00286780"/>
<dbReference type="GeneID" id="7834487"/>
<gene>
    <name evidence="7" type="ORF">TTHERM_00286780</name>
</gene>
<accession>I7MKF8</accession>
<dbReference type="AlphaFoldDB" id="I7MKF8"/>
<dbReference type="EMBL" id="GG662651">
    <property type="protein sequence ID" value="EAR98348.1"/>
    <property type="molecule type" value="Genomic_DNA"/>
</dbReference>